<accession>A0A2N1JAL2</accession>
<keyword evidence="3" id="KW-1185">Reference proteome</keyword>
<dbReference type="InterPro" id="IPR011990">
    <property type="entry name" value="TPR-like_helical_dom_sf"/>
</dbReference>
<feature type="region of interest" description="Disordered" evidence="1">
    <location>
        <begin position="427"/>
        <end position="466"/>
    </location>
</feature>
<dbReference type="STRING" id="2020962.A0A2N1JAL2"/>
<dbReference type="Proteomes" id="UP000232875">
    <property type="component" value="Unassembled WGS sequence"/>
</dbReference>
<feature type="compositionally biased region" description="Low complexity" evidence="1">
    <location>
        <begin position="435"/>
        <end position="446"/>
    </location>
</feature>
<dbReference type="AlphaFoldDB" id="A0A2N1JAL2"/>
<evidence type="ECO:0000313" key="2">
    <source>
        <dbReference type="EMBL" id="PKI83587.1"/>
    </source>
</evidence>
<organism evidence="2 3">
    <name type="scientific">Malassezia vespertilionis</name>
    <dbReference type="NCBI Taxonomy" id="2020962"/>
    <lineage>
        <taxon>Eukaryota</taxon>
        <taxon>Fungi</taxon>
        <taxon>Dikarya</taxon>
        <taxon>Basidiomycota</taxon>
        <taxon>Ustilaginomycotina</taxon>
        <taxon>Malasseziomycetes</taxon>
        <taxon>Malasseziales</taxon>
        <taxon>Malasseziaceae</taxon>
        <taxon>Malassezia</taxon>
    </lineage>
</organism>
<protein>
    <submittedName>
        <fullName evidence="2">Uncharacterized protein</fullName>
    </submittedName>
</protein>
<reference evidence="2 3" key="1">
    <citation type="submission" date="2017-10" db="EMBL/GenBank/DDBJ databases">
        <title>A novel species of cold-tolerant Malassezia isolated from bats.</title>
        <authorList>
            <person name="Lorch J.M."/>
            <person name="Palmer J.M."/>
            <person name="Vanderwolf K.J."/>
            <person name="Schmidt K.Z."/>
            <person name="Verant M.L."/>
            <person name="Weller T.J."/>
            <person name="Blehert D.S."/>
        </authorList>
    </citation>
    <scope>NUCLEOTIDE SEQUENCE [LARGE SCALE GENOMIC DNA]</scope>
    <source>
        <strain evidence="2 3">NWHC:44797-103</strain>
    </source>
</reference>
<dbReference type="Gene3D" id="1.25.40.10">
    <property type="entry name" value="Tetratricopeptide repeat domain"/>
    <property type="match status" value="1"/>
</dbReference>
<dbReference type="OrthoDB" id="434695at2759"/>
<evidence type="ECO:0000256" key="1">
    <source>
        <dbReference type="SAM" id="MobiDB-lite"/>
    </source>
</evidence>
<sequence>MDTFATLPEFFETEISESVQSRTDLLSSFCELGPPDLCHVIKASGRKEIGSYHTVSGVDASSSATLATYITSLSYELEQNPAWFSGKGQYKIKSGMYCCFNAFSRMDLRVEVYIPGSVQTYMVNPRGERFATNPEMWQETYLSAVLRAIMYSDDANYKLAGYRKLDPVPTMEDEVRFLLAAENLFFKGWQLGSDPEIQVATVVHNHLSAGILKYFGDSGRYEQAVNLFEKLWAREPDVSALVSKAYLGMNQEVKAVQIMHRALQENPHNYVLLHVQADFLRSKGQLEWAIKLAKQAVDCAPSEYVTWARLADYYVDAGEWAAALFTLNSCPMFTYNDRDLHRLPQAARTHFPIRKLAAQSKLLNEESANDNKVDPALLRLPAPALRGTFANAYGILTKLASKIGWDVLLKCRSEVFVMEEEYRTQTTEKENNQFAAPSEPQQAASSRENGELSLDPIGKKDGKNKTSDHWLSFTQKRLCERWLDNLFMVLYEDLRVYTIWRAELAHYRSQSIPIHKSATDWEILGELSLRLHHVDEACDAFLQCVTQKFSPRAYQRLLEHCTEVGNIEQSLSMAMYLTAYNYRWYADCIFPGTIAKHIFQIIREEGLGKVSNTLISMNPSPAMLNLMQRYFAYAQEFRIEGSNM</sequence>
<proteinExistence type="predicted"/>
<dbReference type="GO" id="GO:0034044">
    <property type="term" value="C:exomer complex"/>
    <property type="evidence" value="ECO:0007669"/>
    <property type="project" value="UniProtKB-ARBA"/>
</dbReference>
<name>A0A2N1JAL2_9BASI</name>
<feature type="compositionally biased region" description="Basic and acidic residues" evidence="1">
    <location>
        <begin position="457"/>
        <end position="466"/>
    </location>
</feature>
<dbReference type="PANTHER" id="PTHR31975">
    <property type="entry name" value="BUD SITE SELECTION PROTEIN 7-RELATED"/>
    <property type="match status" value="1"/>
</dbReference>
<evidence type="ECO:0000313" key="3">
    <source>
        <dbReference type="Proteomes" id="UP000232875"/>
    </source>
</evidence>
<dbReference type="FunFam" id="1.25.40.10:FF:000149">
    <property type="entry name" value="Clathrin-coated vesiclec protein (Bud7)"/>
    <property type="match status" value="1"/>
</dbReference>
<dbReference type="Pfam" id="PF09295">
    <property type="entry name" value="ChAPs"/>
    <property type="match status" value="1"/>
</dbReference>
<dbReference type="PANTHER" id="PTHR31975:SF1">
    <property type="entry name" value="BUD SITE SELECTION PROTEIN 7-RELATED"/>
    <property type="match status" value="1"/>
</dbReference>
<gene>
    <name evidence="2" type="ORF">MVES_002704</name>
</gene>
<dbReference type="InterPro" id="IPR015374">
    <property type="entry name" value="ChAPs"/>
</dbReference>
<dbReference type="SUPFAM" id="SSF48452">
    <property type="entry name" value="TPR-like"/>
    <property type="match status" value="1"/>
</dbReference>
<dbReference type="GO" id="GO:0006893">
    <property type="term" value="P:Golgi to plasma membrane transport"/>
    <property type="evidence" value="ECO:0007669"/>
    <property type="project" value="TreeGrafter"/>
</dbReference>
<dbReference type="EMBL" id="KZ454991">
    <property type="protein sequence ID" value="PKI83587.1"/>
    <property type="molecule type" value="Genomic_DNA"/>
</dbReference>